<dbReference type="AlphaFoldDB" id="A0A8S2XI37"/>
<sequence length="94" mass="10610">NSTMNNVSRNSRYQQRSGNASNRHNMSSSNYSLIVQNDDNLNNANTAHNLAIRSERPDRFYLPNTLSQTTTTILPKTGIDIRTKSASTIPRQRT</sequence>
<dbReference type="Proteomes" id="UP000682733">
    <property type="component" value="Unassembled WGS sequence"/>
</dbReference>
<name>A0A8S2XI37_9BILA</name>
<organism evidence="2 3">
    <name type="scientific">Didymodactylos carnosus</name>
    <dbReference type="NCBI Taxonomy" id="1234261"/>
    <lineage>
        <taxon>Eukaryota</taxon>
        <taxon>Metazoa</taxon>
        <taxon>Spiralia</taxon>
        <taxon>Gnathifera</taxon>
        <taxon>Rotifera</taxon>
        <taxon>Eurotatoria</taxon>
        <taxon>Bdelloidea</taxon>
        <taxon>Philodinida</taxon>
        <taxon>Philodinidae</taxon>
        <taxon>Didymodactylos</taxon>
    </lineage>
</organism>
<accession>A0A8S2XI37</accession>
<protein>
    <submittedName>
        <fullName evidence="2">Uncharacterized protein</fullName>
    </submittedName>
</protein>
<evidence type="ECO:0000313" key="3">
    <source>
        <dbReference type="Proteomes" id="UP000682733"/>
    </source>
</evidence>
<evidence type="ECO:0000313" key="2">
    <source>
        <dbReference type="EMBL" id="CAF4499421.1"/>
    </source>
</evidence>
<feature type="region of interest" description="Disordered" evidence="1">
    <location>
        <begin position="1"/>
        <end position="31"/>
    </location>
</feature>
<dbReference type="EMBL" id="CAJOBA010094904">
    <property type="protein sequence ID" value="CAF4499421.1"/>
    <property type="molecule type" value="Genomic_DNA"/>
</dbReference>
<feature type="non-terminal residue" evidence="2">
    <location>
        <position position="94"/>
    </location>
</feature>
<reference evidence="2" key="1">
    <citation type="submission" date="2021-02" db="EMBL/GenBank/DDBJ databases">
        <authorList>
            <person name="Nowell W R."/>
        </authorList>
    </citation>
    <scope>NUCLEOTIDE SEQUENCE</scope>
</reference>
<feature type="non-terminal residue" evidence="2">
    <location>
        <position position="1"/>
    </location>
</feature>
<comment type="caution">
    <text evidence="2">The sequence shown here is derived from an EMBL/GenBank/DDBJ whole genome shotgun (WGS) entry which is preliminary data.</text>
</comment>
<gene>
    <name evidence="2" type="ORF">TMI583_LOCUS47890</name>
</gene>
<proteinExistence type="predicted"/>
<evidence type="ECO:0000256" key="1">
    <source>
        <dbReference type="SAM" id="MobiDB-lite"/>
    </source>
</evidence>